<proteinExistence type="predicted"/>
<dbReference type="GO" id="GO:0008757">
    <property type="term" value="F:S-adenosylmethionine-dependent methyltransferase activity"/>
    <property type="evidence" value="ECO:0007669"/>
    <property type="project" value="InterPro"/>
</dbReference>
<dbReference type="InterPro" id="IPR013216">
    <property type="entry name" value="Methyltransf_11"/>
</dbReference>
<gene>
    <name evidence="2" type="ORF">EBF16_21720</name>
</gene>
<dbReference type="InterPro" id="IPR029063">
    <property type="entry name" value="SAM-dependent_MTases_sf"/>
</dbReference>
<organism evidence="2 3">
    <name type="scientific">Sphingobium yanoikuyae</name>
    <name type="common">Sphingomonas yanoikuyae</name>
    <dbReference type="NCBI Taxonomy" id="13690"/>
    <lineage>
        <taxon>Bacteria</taxon>
        <taxon>Pseudomonadati</taxon>
        <taxon>Pseudomonadota</taxon>
        <taxon>Alphaproteobacteria</taxon>
        <taxon>Sphingomonadales</taxon>
        <taxon>Sphingomonadaceae</taxon>
        <taxon>Sphingobium</taxon>
    </lineage>
</organism>
<keyword evidence="2" id="KW-0808">Transferase</keyword>
<dbReference type="EMBL" id="CP033230">
    <property type="protein sequence ID" value="AYO79265.1"/>
    <property type="molecule type" value="Genomic_DNA"/>
</dbReference>
<protein>
    <submittedName>
        <fullName evidence="2">Methyltransferase domain-containing protein</fullName>
    </submittedName>
</protein>
<evidence type="ECO:0000313" key="3">
    <source>
        <dbReference type="Proteomes" id="UP000280708"/>
    </source>
</evidence>
<accession>A0A3G2UWD1</accession>
<evidence type="ECO:0000259" key="1">
    <source>
        <dbReference type="Pfam" id="PF08241"/>
    </source>
</evidence>
<name>A0A3G2UWD1_SPHYA</name>
<dbReference type="Gene3D" id="3.40.50.150">
    <property type="entry name" value="Vaccinia Virus protein VP39"/>
    <property type="match status" value="1"/>
</dbReference>
<dbReference type="SUPFAM" id="SSF53335">
    <property type="entry name" value="S-adenosyl-L-methionine-dependent methyltransferases"/>
    <property type="match status" value="1"/>
</dbReference>
<sequence>MNIDGIIQFILDNSGSDDVALGNMPRMLPNIDNFSKDIVEECVGLFGDEASSEDWKCSRDRYAATLSLAAKYLETGSDVMVAYDGKAYLSLMLDRAGYNVTRVIPSSHWNGSDQQGDWRTGLRLETCNLDQAPIPAADNSLDCIVFSGMFERLALRHPRNLMPELQRVLRDDGVIIFSTPNICNISNVISLLKGNNIFWHSDIFFGGMDRHNREFTPAEIRQLFLDGGFSPKEFFGVIDHANWRSGSAHHVYDYQSIHGNIDHPLMRNTMLGVFAKMND</sequence>
<dbReference type="Pfam" id="PF08241">
    <property type="entry name" value="Methyltransf_11"/>
    <property type="match status" value="1"/>
</dbReference>
<feature type="domain" description="Methyltransferase type 11" evidence="1">
    <location>
        <begin position="86"/>
        <end position="177"/>
    </location>
</feature>
<dbReference type="AlphaFoldDB" id="A0A3G2UWD1"/>
<dbReference type="Proteomes" id="UP000280708">
    <property type="component" value="Chromosome"/>
</dbReference>
<reference evidence="2 3" key="1">
    <citation type="submission" date="2018-10" db="EMBL/GenBank/DDBJ databases">
        <title>Characterization and genome analysis of a novel bacterium Sphingobium yanoikuyae SJTF8 capable of degrading PAHs.</title>
        <authorList>
            <person name="Yin C."/>
            <person name="Xiong W."/>
            <person name="Liang R."/>
        </authorList>
    </citation>
    <scope>NUCLEOTIDE SEQUENCE [LARGE SCALE GENOMIC DNA]</scope>
    <source>
        <strain evidence="2 3">SJTF8</strain>
    </source>
</reference>
<keyword evidence="2" id="KW-0489">Methyltransferase</keyword>
<dbReference type="GO" id="GO:0032259">
    <property type="term" value="P:methylation"/>
    <property type="evidence" value="ECO:0007669"/>
    <property type="project" value="UniProtKB-KW"/>
</dbReference>
<evidence type="ECO:0000313" key="2">
    <source>
        <dbReference type="EMBL" id="AYO79265.1"/>
    </source>
</evidence>
<dbReference type="RefSeq" id="WP_080727008.1">
    <property type="nucleotide sequence ID" value="NZ_CAIGKD010000012.1"/>
</dbReference>